<gene>
    <name evidence="15" type="ORF">LSAT_V11C800390910</name>
</gene>
<evidence type="ECO:0000256" key="6">
    <source>
        <dbReference type="ARBA" id="ARBA00022801"/>
    </source>
</evidence>
<dbReference type="OrthoDB" id="10264738at2759"/>
<organism evidence="15 16">
    <name type="scientific">Lactuca sativa</name>
    <name type="common">Garden lettuce</name>
    <dbReference type="NCBI Taxonomy" id="4236"/>
    <lineage>
        <taxon>Eukaryota</taxon>
        <taxon>Viridiplantae</taxon>
        <taxon>Streptophyta</taxon>
        <taxon>Embryophyta</taxon>
        <taxon>Tracheophyta</taxon>
        <taxon>Spermatophyta</taxon>
        <taxon>Magnoliopsida</taxon>
        <taxon>eudicotyledons</taxon>
        <taxon>Gunneridae</taxon>
        <taxon>Pentapetalae</taxon>
        <taxon>asterids</taxon>
        <taxon>campanulids</taxon>
        <taxon>Asterales</taxon>
        <taxon>Asteraceae</taxon>
        <taxon>Cichorioideae</taxon>
        <taxon>Cichorieae</taxon>
        <taxon>Lactucinae</taxon>
        <taxon>Lactuca</taxon>
    </lineage>
</organism>
<evidence type="ECO:0000313" key="16">
    <source>
        <dbReference type="Proteomes" id="UP000235145"/>
    </source>
</evidence>
<dbReference type="FunFam" id="3.60.40.10:FF:000027">
    <property type="entry name" value="Probable protein phosphatase 2C 76"/>
    <property type="match status" value="1"/>
</dbReference>
<dbReference type="SMART" id="SM00332">
    <property type="entry name" value="PP2Cc"/>
    <property type="match status" value="1"/>
</dbReference>
<comment type="catalytic activity">
    <reaction evidence="10">
        <text>O-phospho-L-seryl-[protein] + H2O = L-seryl-[protein] + phosphate</text>
        <dbReference type="Rhea" id="RHEA:20629"/>
        <dbReference type="Rhea" id="RHEA-COMP:9863"/>
        <dbReference type="Rhea" id="RHEA-COMP:11604"/>
        <dbReference type="ChEBI" id="CHEBI:15377"/>
        <dbReference type="ChEBI" id="CHEBI:29999"/>
        <dbReference type="ChEBI" id="CHEBI:43474"/>
        <dbReference type="ChEBI" id="CHEBI:83421"/>
        <dbReference type="EC" id="3.1.3.16"/>
    </reaction>
</comment>
<dbReference type="Pfam" id="PF00481">
    <property type="entry name" value="PP2C"/>
    <property type="match status" value="1"/>
</dbReference>
<feature type="compositionally biased region" description="Polar residues" evidence="13">
    <location>
        <begin position="58"/>
        <end position="71"/>
    </location>
</feature>
<evidence type="ECO:0000256" key="2">
    <source>
        <dbReference type="ARBA" id="ARBA00001946"/>
    </source>
</evidence>
<comment type="catalytic activity">
    <reaction evidence="11">
        <text>O-phospho-L-threonyl-[protein] + H2O = L-threonyl-[protein] + phosphate</text>
        <dbReference type="Rhea" id="RHEA:47004"/>
        <dbReference type="Rhea" id="RHEA-COMP:11060"/>
        <dbReference type="Rhea" id="RHEA-COMP:11605"/>
        <dbReference type="ChEBI" id="CHEBI:15377"/>
        <dbReference type="ChEBI" id="CHEBI:30013"/>
        <dbReference type="ChEBI" id="CHEBI:43474"/>
        <dbReference type="ChEBI" id="CHEBI:61977"/>
        <dbReference type="EC" id="3.1.3.16"/>
    </reaction>
</comment>
<comment type="cofactor">
    <cofactor evidence="2">
        <name>Mg(2+)</name>
        <dbReference type="ChEBI" id="CHEBI:18420"/>
    </cofactor>
</comment>
<dbReference type="EC" id="3.1.3.16" evidence="4"/>
<accession>A0A9R1URM3</accession>
<sequence>MVCSSYLRTVIVQGVNIQKVAEGLLQFPNFRKGLKTVSTATFLSDRIFPSGRRMMVDTSATGNQGPTTNKSSPEKDDNGGCASGGWKSEDGKLGCGYSSFRGKRASMEDFFDVKTCKINGQTVCLFGIFDGHGGSRAAEYLKENLFKNLMNHPEFLTNTKVAISETYQQTDSDFLESGKDTFRDDGSTASTAVLVGNHLYVANVGDSRTVISKAGKAIPLSEDHKPNRSDERKRIENAGGVVMWAGTWRVGGVLAMSRAFGNRMLKQFVVAEPEIQEQELDEEFELLVLASDGLWDVVPNEDAVTLALSEEEPELAARKLIETAFSRGSADNITCIVVRLYHHQSPPPTIEPQIQTDDTQTQTEIQIQTQTQTQTQNENENETKTGPIDG</sequence>
<dbReference type="InterPro" id="IPR001932">
    <property type="entry name" value="PPM-type_phosphatase-like_dom"/>
</dbReference>
<dbReference type="InterPro" id="IPR015655">
    <property type="entry name" value="PP2C"/>
</dbReference>
<evidence type="ECO:0000256" key="5">
    <source>
        <dbReference type="ARBA" id="ARBA00022723"/>
    </source>
</evidence>
<evidence type="ECO:0000256" key="11">
    <source>
        <dbReference type="ARBA" id="ARBA00048336"/>
    </source>
</evidence>
<keyword evidence="5" id="KW-0479">Metal-binding</keyword>
<comment type="cofactor">
    <cofactor evidence="1">
        <name>Mn(2+)</name>
        <dbReference type="ChEBI" id="CHEBI:29035"/>
    </cofactor>
</comment>
<dbReference type="AlphaFoldDB" id="A0A9R1URM3"/>
<evidence type="ECO:0000256" key="7">
    <source>
        <dbReference type="ARBA" id="ARBA00022842"/>
    </source>
</evidence>
<feature type="compositionally biased region" description="Low complexity" evidence="13">
    <location>
        <begin position="351"/>
        <end position="378"/>
    </location>
</feature>
<proteinExistence type="inferred from homology"/>
<evidence type="ECO:0000256" key="12">
    <source>
        <dbReference type="RuleBase" id="RU003465"/>
    </source>
</evidence>
<evidence type="ECO:0000256" key="10">
    <source>
        <dbReference type="ARBA" id="ARBA00047761"/>
    </source>
</evidence>
<feature type="region of interest" description="Disordered" evidence="13">
    <location>
        <begin position="346"/>
        <end position="390"/>
    </location>
</feature>
<keyword evidence="9" id="KW-0464">Manganese</keyword>
<keyword evidence="8 12" id="KW-0904">Protein phosphatase</keyword>
<evidence type="ECO:0000313" key="15">
    <source>
        <dbReference type="EMBL" id="KAJ0191591.1"/>
    </source>
</evidence>
<dbReference type="PROSITE" id="PS51746">
    <property type="entry name" value="PPM_2"/>
    <property type="match status" value="1"/>
</dbReference>
<protein>
    <recommendedName>
        <fullName evidence="4">protein-serine/threonine phosphatase</fullName>
        <ecNumber evidence="4">3.1.3.16</ecNumber>
    </recommendedName>
</protein>
<dbReference type="SUPFAM" id="SSF81606">
    <property type="entry name" value="PP2C-like"/>
    <property type="match status" value="1"/>
</dbReference>
<keyword evidence="16" id="KW-1185">Reference proteome</keyword>
<evidence type="ECO:0000256" key="4">
    <source>
        <dbReference type="ARBA" id="ARBA00013081"/>
    </source>
</evidence>
<comment type="caution">
    <text evidence="15">The sequence shown here is derived from an EMBL/GenBank/DDBJ whole genome shotgun (WGS) entry which is preliminary data.</text>
</comment>
<evidence type="ECO:0000256" key="8">
    <source>
        <dbReference type="ARBA" id="ARBA00022912"/>
    </source>
</evidence>
<dbReference type="PROSITE" id="PS01032">
    <property type="entry name" value="PPM_1"/>
    <property type="match status" value="1"/>
</dbReference>
<evidence type="ECO:0000256" key="13">
    <source>
        <dbReference type="SAM" id="MobiDB-lite"/>
    </source>
</evidence>
<evidence type="ECO:0000256" key="9">
    <source>
        <dbReference type="ARBA" id="ARBA00023211"/>
    </source>
</evidence>
<dbReference type="InterPro" id="IPR000222">
    <property type="entry name" value="PP2C_BS"/>
</dbReference>
<dbReference type="SMART" id="SM00331">
    <property type="entry name" value="PP2C_SIG"/>
    <property type="match status" value="1"/>
</dbReference>
<dbReference type="Gene3D" id="3.60.40.10">
    <property type="entry name" value="PPM-type phosphatase domain"/>
    <property type="match status" value="1"/>
</dbReference>
<comment type="similarity">
    <text evidence="3 12">Belongs to the PP2C family.</text>
</comment>
<evidence type="ECO:0000256" key="1">
    <source>
        <dbReference type="ARBA" id="ARBA00001936"/>
    </source>
</evidence>
<dbReference type="InterPro" id="IPR036457">
    <property type="entry name" value="PPM-type-like_dom_sf"/>
</dbReference>
<dbReference type="EMBL" id="NBSK02000008">
    <property type="protein sequence ID" value="KAJ0191591.1"/>
    <property type="molecule type" value="Genomic_DNA"/>
</dbReference>
<evidence type="ECO:0000259" key="14">
    <source>
        <dbReference type="PROSITE" id="PS51746"/>
    </source>
</evidence>
<evidence type="ECO:0000256" key="3">
    <source>
        <dbReference type="ARBA" id="ARBA00006702"/>
    </source>
</evidence>
<feature type="domain" description="PPM-type phosphatase" evidence="14">
    <location>
        <begin position="94"/>
        <end position="340"/>
    </location>
</feature>
<keyword evidence="6 12" id="KW-0378">Hydrolase</keyword>
<feature type="region of interest" description="Disordered" evidence="13">
    <location>
        <begin position="56"/>
        <end position="84"/>
    </location>
</feature>
<dbReference type="GO" id="GO:1902531">
    <property type="term" value="P:regulation of intracellular signal transduction"/>
    <property type="evidence" value="ECO:0000318"/>
    <property type="project" value="GO_Central"/>
</dbReference>
<dbReference type="CDD" id="cd00143">
    <property type="entry name" value="PP2Cc"/>
    <property type="match status" value="1"/>
</dbReference>
<dbReference type="Proteomes" id="UP000235145">
    <property type="component" value="Unassembled WGS sequence"/>
</dbReference>
<name>A0A9R1URM3_LACSA</name>
<dbReference type="Gramene" id="rna-gnl|WGS:NBSK|LSAT_8X4981_mrna">
    <property type="protein sequence ID" value="cds-PLY97725.1"/>
    <property type="gene ID" value="gene-LSAT_8X4981"/>
</dbReference>
<keyword evidence="7" id="KW-0460">Magnesium</keyword>
<dbReference type="GO" id="GO:0046872">
    <property type="term" value="F:metal ion binding"/>
    <property type="evidence" value="ECO:0007669"/>
    <property type="project" value="UniProtKB-KW"/>
</dbReference>
<reference evidence="15 16" key="1">
    <citation type="journal article" date="2017" name="Nat. Commun.">
        <title>Genome assembly with in vitro proximity ligation data and whole-genome triplication in lettuce.</title>
        <authorList>
            <person name="Reyes-Chin-Wo S."/>
            <person name="Wang Z."/>
            <person name="Yang X."/>
            <person name="Kozik A."/>
            <person name="Arikit S."/>
            <person name="Song C."/>
            <person name="Xia L."/>
            <person name="Froenicke L."/>
            <person name="Lavelle D.O."/>
            <person name="Truco M.J."/>
            <person name="Xia R."/>
            <person name="Zhu S."/>
            <person name="Xu C."/>
            <person name="Xu H."/>
            <person name="Xu X."/>
            <person name="Cox K."/>
            <person name="Korf I."/>
            <person name="Meyers B.C."/>
            <person name="Michelmore R.W."/>
        </authorList>
    </citation>
    <scope>NUCLEOTIDE SEQUENCE [LARGE SCALE GENOMIC DNA]</scope>
    <source>
        <strain evidence="16">cv. Salinas</strain>
        <tissue evidence="15">Seedlings</tissue>
    </source>
</reference>
<dbReference type="PANTHER" id="PTHR47992">
    <property type="entry name" value="PROTEIN PHOSPHATASE"/>
    <property type="match status" value="1"/>
</dbReference>
<dbReference type="GO" id="GO:0004722">
    <property type="term" value="F:protein serine/threonine phosphatase activity"/>
    <property type="evidence" value="ECO:0000318"/>
    <property type="project" value="GO_Central"/>
</dbReference>